<accession>A0A0B7AFS8</accession>
<dbReference type="AlphaFoldDB" id="A0A0B7AFS8"/>
<protein>
    <submittedName>
        <fullName evidence="2">Uncharacterized protein</fullName>
    </submittedName>
</protein>
<dbReference type="EMBL" id="HACG01032046">
    <property type="protein sequence ID" value="CEK78911.1"/>
    <property type="molecule type" value="Transcribed_RNA"/>
</dbReference>
<organism evidence="2">
    <name type="scientific">Arion vulgaris</name>
    <dbReference type="NCBI Taxonomy" id="1028688"/>
    <lineage>
        <taxon>Eukaryota</taxon>
        <taxon>Metazoa</taxon>
        <taxon>Spiralia</taxon>
        <taxon>Lophotrochozoa</taxon>
        <taxon>Mollusca</taxon>
        <taxon>Gastropoda</taxon>
        <taxon>Heterobranchia</taxon>
        <taxon>Euthyneura</taxon>
        <taxon>Panpulmonata</taxon>
        <taxon>Eupulmonata</taxon>
        <taxon>Stylommatophora</taxon>
        <taxon>Helicina</taxon>
        <taxon>Arionoidea</taxon>
        <taxon>Arionidae</taxon>
        <taxon>Arion</taxon>
    </lineage>
</organism>
<reference evidence="2" key="1">
    <citation type="submission" date="2014-12" db="EMBL/GenBank/DDBJ databases">
        <title>Insight into the proteome of Arion vulgaris.</title>
        <authorList>
            <person name="Aradska J."/>
            <person name="Bulat T."/>
            <person name="Smidak R."/>
            <person name="Sarate P."/>
            <person name="Gangsoo J."/>
            <person name="Sialana F."/>
            <person name="Bilban M."/>
            <person name="Lubec G."/>
        </authorList>
    </citation>
    <scope>NUCLEOTIDE SEQUENCE</scope>
    <source>
        <tissue evidence="2">Skin</tissue>
    </source>
</reference>
<feature type="non-terminal residue" evidence="2">
    <location>
        <position position="99"/>
    </location>
</feature>
<evidence type="ECO:0000256" key="1">
    <source>
        <dbReference type="SAM" id="MobiDB-lite"/>
    </source>
</evidence>
<feature type="region of interest" description="Disordered" evidence="1">
    <location>
        <begin position="74"/>
        <end position="99"/>
    </location>
</feature>
<proteinExistence type="predicted"/>
<evidence type="ECO:0000313" key="2">
    <source>
        <dbReference type="EMBL" id="CEK78911.1"/>
    </source>
</evidence>
<sequence>MSFSTRVTQHQFLGALLLSWAFGIFQRWSISTTAFTRPIVLIRNTLRLSPTQEANQPTSHSKNTILLRATPRSTQMSFSGLHPDQHKCPSQDYTQNNTH</sequence>
<gene>
    <name evidence="2" type="primary">ORF112507</name>
</gene>
<name>A0A0B7AFS8_9EUPU</name>